<feature type="compositionally biased region" description="Polar residues" evidence="1">
    <location>
        <begin position="22"/>
        <end position="34"/>
    </location>
</feature>
<feature type="region of interest" description="Disordered" evidence="1">
    <location>
        <begin position="1"/>
        <end position="38"/>
    </location>
</feature>
<organism evidence="2 3">
    <name type="scientific">Aspergillus tanneri</name>
    <dbReference type="NCBI Taxonomy" id="1220188"/>
    <lineage>
        <taxon>Eukaryota</taxon>
        <taxon>Fungi</taxon>
        <taxon>Dikarya</taxon>
        <taxon>Ascomycota</taxon>
        <taxon>Pezizomycotina</taxon>
        <taxon>Eurotiomycetes</taxon>
        <taxon>Eurotiomycetidae</taxon>
        <taxon>Eurotiales</taxon>
        <taxon>Aspergillaceae</taxon>
        <taxon>Aspergillus</taxon>
        <taxon>Aspergillus subgen. Circumdati</taxon>
    </lineage>
</organism>
<dbReference type="AlphaFoldDB" id="A0A4S3JEN3"/>
<name>A0A4S3JEN3_9EURO</name>
<gene>
    <name evidence="2" type="ORF">EYZ11_007648</name>
</gene>
<feature type="compositionally biased region" description="Low complexity" evidence="1">
    <location>
        <begin position="7"/>
        <end position="18"/>
    </location>
</feature>
<protein>
    <submittedName>
        <fullName evidence="2">Uncharacterized protein</fullName>
    </submittedName>
</protein>
<reference evidence="2 3" key="1">
    <citation type="submission" date="2019-03" db="EMBL/GenBank/DDBJ databases">
        <title>The genome sequence of a newly discovered highly antifungal drug resistant Aspergillus species, Aspergillus tanneri NIH 1004.</title>
        <authorList>
            <person name="Mounaud S."/>
            <person name="Singh I."/>
            <person name="Joardar V."/>
            <person name="Pakala S."/>
            <person name="Pakala S."/>
            <person name="Venepally P."/>
            <person name="Hoover J."/>
            <person name="Nierman W."/>
            <person name="Chung J."/>
            <person name="Losada L."/>
        </authorList>
    </citation>
    <scope>NUCLEOTIDE SEQUENCE [LARGE SCALE GENOMIC DNA]</scope>
    <source>
        <strain evidence="2 3">NIH1004</strain>
    </source>
</reference>
<dbReference type="Proteomes" id="UP000308092">
    <property type="component" value="Unassembled WGS sequence"/>
</dbReference>
<keyword evidence="3" id="KW-1185">Reference proteome</keyword>
<accession>A0A4S3JEN3</accession>
<dbReference type="VEuPathDB" id="FungiDB:EYZ11_007648"/>
<comment type="caution">
    <text evidence="2">The sequence shown here is derived from an EMBL/GenBank/DDBJ whole genome shotgun (WGS) entry which is preliminary data.</text>
</comment>
<evidence type="ECO:0000256" key="1">
    <source>
        <dbReference type="SAM" id="MobiDB-lite"/>
    </source>
</evidence>
<dbReference type="EMBL" id="SOSA01000303">
    <property type="protein sequence ID" value="THC92867.1"/>
    <property type="molecule type" value="Genomic_DNA"/>
</dbReference>
<proteinExistence type="predicted"/>
<sequence length="92" mass="10084">MTRIVARPSSSRPTSLPRQLVARSSYTPSTQDSTRAIPVQDGGNVLVVHHDIIRARSPESLNVVERALVDPLASGLGMESYPWYIDTALKLL</sequence>
<evidence type="ECO:0000313" key="3">
    <source>
        <dbReference type="Proteomes" id="UP000308092"/>
    </source>
</evidence>
<evidence type="ECO:0000313" key="2">
    <source>
        <dbReference type="EMBL" id="THC92867.1"/>
    </source>
</evidence>